<organism evidence="3 4">
    <name type="scientific">Candidatus Ignatzschineria merdigallinarum</name>
    <dbReference type="NCBI Taxonomy" id="2838621"/>
    <lineage>
        <taxon>Bacteria</taxon>
        <taxon>Pseudomonadati</taxon>
        <taxon>Pseudomonadota</taxon>
        <taxon>Gammaproteobacteria</taxon>
        <taxon>Cardiobacteriales</taxon>
        <taxon>Ignatzschineriaceae</taxon>
        <taxon>Ignatzschineria</taxon>
    </lineage>
</organism>
<dbReference type="InterPro" id="IPR050769">
    <property type="entry name" value="NAT_camello-type"/>
</dbReference>
<protein>
    <submittedName>
        <fullName evidence="3">GNAT family N-acetyltransferase</fullName>
    </submittedName>
</protein>
<dbReference type="GO" id="GO:0008080">
    <property type="term" value="F:N-acetyltransferase activity"/>
    <property type="evidence" value="ECO:0007669"/>
    <property type="project" value="InterPro"/>
</dbReference>
<dbReference type="PANTHER" id="PTHR13947:SF37">
    <property type="entry name" value="LD18367P"/>
    <property type="match status" value="1"/>
</dbReference>
<feature type="domain" description="N-acetyltransferase" evidence="2">
    <location>
        <begin position="1"/>
        <end position="136"/>
    </location>
</feature>
<name>A0A9D1TUC8_9GAMM</name>
<dbReference type="InterPro" id="IPR000182">
    <property type="entry name" value="GNAT_dom"/>
</dbReference>
<reference evidence="3" key="1">
    <citation type="journal article" date="2021" name="PeerJ">
        <title>Extensive microbial diversity within the chicken gut microbiome revealed by metagenomics and culture.</title>
        <authorList>
            <person name="Gilroy R."/>
            <person name="Ravi A."/>
            <person name="Getino M."/>
            <person name="Pursley I."/>
            <person name="Horton D.L."/>
            <person name="Alikhan N.F."/>
            <person name="Baker D."/>
            <person name="Gharbi K."/>
            <person name="Hall N."/>
            <person name="Watson M."/>
            <person name="Adriaenssens E.M."/>
            <person name="Foster-Nyarko E."/>
            <person name="Jarju S."/>
            <person name="Secka A."/>
            <person name="Antonio M."/>
            <person name="Oren A."/>
            <person name="Chaudhuri R.R."/>
            <person name="La Ragione R."/>
            <person name="Hildebrand F."/>
            <person name="Pallen M.J."/>
        </authorList>
    </citation>
    <scope>NUCLEOTIDE SEQUENCE</scope>
    <source>
        <strain evidence="3">CHK160-9182</strain>
    </source>
</reference>
<dbReference type="Gene3D" id="3.40.630.30">
    <property type="match status" value="1"/>
</dbReference>
<dbReference type="PANTHER" id="PTHR13947">
    <property type="entry name" value="GNAT FAMILY N-ACETYLTRANSFERASE"/>
    <property type="match status" value="1"/>
</dbReference>
<dbReference type="SUPFAM" id="SSF55729">
    <property type="entry name" value="Acyl-CoA N-acyltransferases (Nat)"/>
    <property type="match status" value="1"/>
</dbReference>
<evidence type="ECO:0000313" key="3">
    <source>
        <dbReference type="EMBL" id="HIW06545.1"/>
    </source>
</evidence>
<reference evidence="3" key="2">
    <citation type="submission" date="2021-04" db="EMBL/GenBank/DDBJ databases">
        <authorList>
            <person name="Gilroy R."/>
        </authorList>
    </citation>
    <scope>NUCLEOTIDE SEQUENCE</scope>
    <source>
        <strain evidence="3">CHK160-9182</strain>
    </source>
</reference>
<accession>A0A9D1TUC8</accession>
<keyword evidence="1" id="KW-0808">Transferase</keyword>
<dbReference type="InterPro" id="IPR016181">
    <property type="entry name" value="Acyl_CoA_acyltransferase"/>
</dbReference>
<comment type="caution">
    <text evidence="3">The sequence shown here is derived from an EMBL/GenBank/DDBJ whole genome shotgun (WGS) entry which is preliminary data.</text>
</comment>
<evidence type="ECO:0000259" key="2">
    <source>
        <dbReference type="PROSITE" id="PS51186"/>
    </source>
</evidence>
<evidence type="ECO:0000313" key="4">
    <source>
        <dbReference type="Proteomes" id="UP000823934"/>
    </source>
</evidence>
<dbReference type="Pfam" id="PF00583">
    <property type="entry name" value="Acetyltransf_1"/>
    <property type="match status" value="1"/>
</dbReference>
<dbReference type="PROSITE" id="PS51186">
    <property type="entry name" value="GNAT"/>
    <property type="match status" value="1"/>
</dbReference>
<evidence type="ECO:0000256" key="1">
    <source>
        <dbReference type="ARBA" id="ARBA00022679"/>
    </source>
</evidence>
<dbReference type="EMBL" id="DXHP01000096">
    <property type="protein sequence ID" value="HIW06545.1"/>
    <property type="molecule type" value="Genomic_DNA"/>
</dbReference>
<dbReference type="AlphaFoldDB" id="A0A9D1TUC8"/>
<proteinExistence type="predicted"/>
<dbReference type="CDD" id="cd04301">
    <property type="entry name" value="NAT_SF"/>
    <property type="match status" value="1"/>
</dbReference>
<dbReference type="Proteomes" id="UP000823934">
    <property type="component" value="Unassembled WGS sequence"/>
</dbReference>
<sequence length="154" mass="17238">MQIEQLHDYRLAPMSLLLLADPSESTVAEYLATSTLLVAKIEGEIAGIIVLKQLDAEMVEIMNLAVDENYQRLGIGRKLIAAALDHAKIAGIQSVKIATGNSSIHQLKLYQSCGFIIDQVIEDYFIAHYPEPIFEDGIQCRDRVELLYRFDSDL</sequence>
<gene>
    <name evidence="3" type="ORF">H9889_04375</name>
</gene>